<dbReference type="SUPFAM" id="SSF46785">
    <property type="entry name" value="Winged helix' DNA-binding domain"/>
    <property type="match status" value="2"/>
</dbReference>
<proteinExistence type="predicted"/>
<dbReference type="AlphaFoldDB" id="H2C2N9"/>
<feature type="domain" description="HTH asnC-type" evidence="4">
    <location>
        <begin position="1"/>
        <end position="62"/>
    </location>
</feature>
<gene>
    <name evidence="5" type="ORF">MetMK1DRAFT_00010130</name>
</gene>
<dbReference type="InterPro" id="IPR019888">
    <property type="entry name" value="Tscrpt_reg_AsnC-like"/>
</dbReference>
<protein>
    <submittedName>
        <fullName evidence="5">Transcriptional regulator</fullName>
    </submittedName>
</protein>
<dbReference type="Pfam" id="PF13412">
    <property type="entry name" value="HTH_24"/>
    <property type="match status" value="2"/>
</dbReference>
<dbReference type="InterPro" id="IPR011991">
    <property type="entry name" value="ArsR-like_HTH"/>
</dbReference>
<dbReference type="SMART" id="SM00344">
    <property type="entry name" value="HTH_ASNC"/>
    <property type="match status" value="2"/>
</dbReference>
<feature type="domain" description="HTH asnC-type" evidence="4">
    <location>
        <begin position="131"/>
        <end position="188"/>
    </location>
</feature>
<name>H2C2N9_9CREN</name>
<dbReference type="InterPro" id="IPR050684">
    <property type="entry name" value="HTH-Siroheme_Decarb"/>
</dbReference>
<dbReference type="InterPro" id="IPR000485">
    <property type="entry name" value="AsnC-type_HTH_dom"/>
</dbReference>
<dbReference type="Gene3D" id="1.10.10.10">
    <property type="entry name" value="Winged helix-like DNA-binding domain superfamily/Winged helix DNA-binding domain"/>
    <property type="match status" value="2"/>
</dbReference>
<evidence type="ECO:0000256" key="2">
    <source>
        <dbReference type="ARBA" id="ARBA00023125"/>
    </source>
</evidence>
<dbReference type="PANTHER" id="PTHR43413:SF8">
    <property type="entry name" value="HTH-TYPE TRANSCRIPTIONAL REGULATOR PTR1"/>
    <property type="match status" value="1"/>
</dbReference>
<keyword evidence="1" id="KW-0805">Transcription regulation</keyword>
<reference evidence="5 6" key="1">
    <citation type="submission" date="2012-01" db="EMBL/GenBank/DDBJ databases">
        <title>Improved High-Quality Draft sequence of Metallosphaera yellowstonensis MK1.</title>
        <authorList>
            <consortium name="US DOE Joint Genome Institute"/>
            <person name="Lucas S."/>
            <person name="Han J."/>
            <person name="Cheng J.-F."/>
            <person name="Goodwin L."/>
            <person name="Pitluck S."/>
            <person name="Peters L."/>
            <person name="Teshima H."/>
            <person name="Detter J.C."/>
            <person name="Han C."/>
            <person name="Tapia R."/>
            <person name="Land M."/>
            <person name="Hauser L."/>
            <person name="Kyrpides N."/>
            <person name="Kozubal M."/>
            <person name="Macur R.E."/>
            <person name="Jay Z."/>
            <person name="Inskeep W."/>
            <person name="Woyke T."/>
        </authorList>
    </citation>
    <scope>NUCLEOTIDE SEQUENCE [LARGE SCALE GENOMIC DNA]</scope>
    <source>
        <strain evidence="5 6">MK1</strain>
    </source>
</reference>
<keyword evidence="6" id="KW-1185">Reference proteome</keyword>
<dbReference type="RefSeq" id="WP_009071263.1">
    <property type="nucleotide sequence ID" value="NZ_JH597761.1"/>
</dbReference>
<dbReference type="InterPro" id="IPR036388">
    <property type="entry name" value="WH-like_DNA-bd_sf"/>
</dbReference>
<dbReference type="PANTHER" id="PTHR43413">
    <property type="entry name" value="TRANSCRIPTIONAL REGULATOR, ASNC FAMILY"/>
    <property type="match status" value="1"/>
</dbReference>
<dbReference type="eggNOG" id="arCOG01586">
    <property type="taxonomic scope" value="Archaea"/>
</dbReference>
<dbReference type="EMBL" id="JH597761">
    <property type="protein sequence ID" value="EHP70510.1"/>
    <property type="molecule type" value="Genomic_DNA"/>
</dbReference>
<dbReference type="InterPro" id="IPR036390">
    <property type="entry name" value="WH_DNA-bd_sf"/>
</dbReference>
<dbReference type="PRINTS" id="PR00033">
    <property type="entry name" value="HTHASNC"/>
</dbReference>
<dbReference type="GO" id="GO:0043565">
    <property type="term" value="F:sequence-specific DNA binding"/>
    <property type="evidence" value="ECO:0007669"/>
    <property type="project" value="InterPro"/>
</dbReference>
<dbReference type="HOGENOM" id="CLU_090242_0_0_2"/>
<accession>H2C2N9</accession>
<dbReference type="OrthoDB" id="6995at2157"/>
<evidence type="ECO:0000256" key="3">
    <source>
        <dbReference type="ARBA" id="ARBA00023163"/>
    </source>
</evidence>
<keyword evidence="2" id="KW-0238">DNA-binding</keyword>
<evidence type="ECO:0000256" key="1">
    <source>
        <dbReference type="ARBA" id="ARBA00023015"/>
    </source>
</evidence>
<evidence type="ECO:0000259" key="4">
    <source>
        <dbReference type="PROSITE" id="PS50956"/>
    </source>
</evidence>
<dbReference type="CDD" id="cd00090">
    <property type="entry name" value="HTH_ARSR"/>
    <property type="match status" value="1"/>
</dbReference>
<keyword evidence="3" id="KW-0804">Transcription</keyword>
<organism evidence="5 6">
    <name type="scientific">Metallosphaera yellowstonensis MK1</name>
    <dbReference type="NCBI Taxonomy" id="671065"/>
    <lineage>
        <taxon>Archaea</taxon>
        <taxon>Thermoproteota</taxon>
        <taxon>Thermoprotei</taxon>
        <taxon>Sulfolobales</taxon>
        <taxon>Sulfolobaceae</taxon>
        <taxon>Metallosphaera</taxon>
    </lineage>
</organism>
<dbReference type="STRING" id="671065.MetMK1DRAFT_00010130"/>
<evidence type="ECO:0000313" key="5">
    <source>
        <dbReference type="EMBL" id="EHP70510.1"/>
    </source>
</evidence>
<dbReference type="PROSITE" id="PS50956">
    <property type="entry name" value="HTH_ASNC_2"/>
    <property type="match status" value="2"/>
</dbReference>
<sequence length="255" mass="29837">MDEINRKIVLFILRDFNYSQRKIAKELNISPPAVNYRVERMTREGLIRKVSLYVNPNFYGKYHGYVSFKNTKDWHGEYVSKFECLEEVNIYEIEAESVEGLKSKISQMAEELGEPQMIYVPEQTPYKASTFDLKLLSALKEQPRMTPVELSERLRVSSKTVRRHLRYLYRRGFIRLVPVIDIDKAGVTMYAVFTSKVDYGRKFFESVMFREISDSKAGILVNIGGTIQEVGEKIKKFREYDPEAQLMITKSYDFA</sequence>
<evidence type="ECO:0000313" key="6">
    <source>
        <dbReference type="Proteomes" id="UP000003980"/>
    </source>
</evidence>
<dbReference type="Proteomes" id="UP000003980">
    <property type="component" value="Unassembled WGS sequence"/>
</dbReference>